<comment type="caution">
    <text evidence="3">The sequence shown here is derived from an EMBL/GenBank/DDBJ whole genome shotgun (WGS) entry which is preliminary data.</text>
</comment>
<protein>
    <recommendedName>
        <fullName evidence="5">RcnB family protein</fullName>
    </recommendedName>
</protein>
<dbReference type="Pfam" id="PF11776">
    <property type="entry name" value="RcnB"/>
    <property type="match status" value="1"/>
</dbReference>
<keyword evidence="2" id="KW-0732">Signal</keyword>
<dbReference type="OrthoDB" id="6687316at2"/>
<reference evidence="3 4" key="1">
    <citation type="submission" date="2018-09" db="EMBL/GenBank/DDBJ databases">
        <title>The draft genome of Acinetobacter spp. strains.</title>
        <authorList>
            <person name="Qin J."/>
            <person name="Feng Y."/>
            <person name="Zong Z."/>
        </authorList>
    </citation>
    <scope>NUCLEOTIDE SEQUENCE [LARGE SCALE GENOMIC DNA]</scope>
    <source>
        <strain evidence="3 4">WCHAc060012</strain>
    </source>
</reference>
<dbReference type="Gene3D" id="3.10.450.160">
    <property type="entry name" value="inner membrane protein cigr"/>
    <property type="match status" value="1"/>
</dbReference>
<keyword evidence="4" id="KW-1185">Reference proteome</keyword>
<feature type="chain" id="PRO_5017440161" description="RcnB family protein" evidence="2">
    <location>
        <begin position="22"/>
        <end position="162"/>
    </location>
</feature>
<feature type="compositionally biased region" description="Pro residues" evidence="1">
    <location>
        <begin position="66"/>
        <end position="87"/>
    </location>
</feature>
<feature type="compositionally biased region" description="Polar residues" evidence="1">
    <location>
        <begin position="44"/>
        <end position="59"/>
    </location>
</feature>
<gene>
    <name evidence="3" type="ORF">D7V32_05740</name>
</gene>
<name>A0A3A8EEC0_9GAMM</name>
<dbReference type="RefSeq" id="WP_120401952.1">
    <property type="nucleotide sequence ID" value="NZ_RAXV01000009.1"/>
</dbReference>
<evidence type="ECO:0000313" key="4">
    <source>
        <dbReference type="Proteomes" id="UP000282388"/>
    </source>
</evidence>
<dbReference type="Proteomes" id="UP000282388">
    <property type="component" value="Unassembled WGS sequence"/>
</dbReference>
<feature type="region of interest" description="Disordered" evidence="1">
    <location>
        <begin position="30"/>
        <end position="87"/>
    </location>
</feature>
<evidence type="ECO:0000313" key="3">
    <source>
        <dbReference type="EMBL" id="RKG32438.1"/>
    </source>
</evidence>
<organism evidence="3 4">
    <name type="scientific">Acinetobacter tianfuensis</name>
    <dbReference type="NCBI Taxonomy" id="2419603"/>
    <lineage>
        <taxon>Bacteria</taxon>
        <taxon>Pseudomonadati</taxon>
        <taxon>Pseudomonadota</taxon>
        <taxon>Gammaproteobacteria</taxon>
        <taxon>Moraxellales</taxon>
        <taxon>Moraxellaceae</taxon>
        <taxon>Acinetobacter</taxon>
    </lineage>
</organism>
<dbReference type="EMBL" id="RAXV01000009">
    <property type="protein sequence ID" value="RKG32438.1"/>
    <property type="molecule type" value="Genomic_DNA"/>
</dbReference>
<dbReference type="AlphaFoldDB" id="A0A3A8EEC0"/>
<evidence type="ECO:0000256" key="2">
    <source>
        <dbReference type="SAM" id="SignalP"/>
    </source>
</evidence>
<evidence type="ECO:0000256" key="1">
    <source>
        <dbReference type="SAM" id="MobiDB-lite"/>
    </source>
</evidence>
<proteinExistence type="predicted"/>
<dbReference type="InterPro" id="IPR024572">
    <property type="entry name" value="RcnB"/>
</dbReference>
<accession>A0A3A8EEC0</accession>
<evidence type="ECO:0008006" key="5">
    <source>
        <dbReference type="Google" id="ProtNLM"/>
    </source>
</evidence>
<sequence>MKAIVFTAVLMLAGVSVPVFAESGSANYRGADTSRHHRPLPPNGSYQPYRQPVFSNPSLQHLDPAPSRPPVRPYPPVHSHPPHPPVRPYPPQNGVHIYYRAPSTVTYSSNSYGWVNGEPSNSSISSSTHVVISDWRRLGLPDPPEGMYWIFENGRYVLVPNR</sequence>
<feature type="signal peptide" evidence="2">
    <location>
        <begin position="1"/>
        <end position="21"/>
    </location>
</feature>